<dbReference type="InterPro" id="IPR002816">
    <property type="entry name" value="TraB/PrgY/GumN_fam"/>
</dbReference>
<dbReference type="EMBL" id="CP040871">
    <property type="protein sequence ID" value="QDA58104.1"/>
    <property type="molecule type" value="Genomic_DNA"/>
</dbReference>
<dbReference type="Proteomes" id="UP000308149">
    <property type="component" value="Chromosome"/>
</dbReference>
<sequence>MRSVTLRRERAIEGATRMRMTMLAAALGSMIALPLHAQQANMQSADANLPAQPLPADGIRTAATVVVTGEQPGPGLWLVRNGSHDLWILGTLNPLPAGMQWQSKQVEQVIANAQEVIKMRGVSLKADVGFFKSLMLLPSLLGARKNPDGKSLQQVVSPQSYARWKALKARYIGSDGGVEKWRPLFAAQELYQEAMKKSGLDNSKSVWPVVNEAIETHHPNVTVVKEEIVIKDPKPLLKEWSKTTLDDIACFDNTMTRIETDLDAMRARANAWATGDMAALQSLPPAYQWEACSSAITEAGIGKRLGFGDANQKVRAKWMDAADAALNKNAVTFATLDMKDLLGANGFLAKLKAKGYTVLAPDE</sequence>
<name>A0A5B7ZSE6_9GAMM</name>
<gene>
    <name evidence="1" type="ORF">FHQ07_12715</name>
</gene>
<proteinExistence type="predicted"/>
<evidence type="ECO:0000313" key="2">
    <source>
        <dbReference type="Proteomes" id="UP000308149"/>
    </source>
</evidence>
<dbReference type="OrthoDB" id="8743055at2"/>
<protein>
    <submittedName>
        <fullName evidence="1">TraB/GumN family protein</fullName>
    </submittedName>
</protein>
<organism evidence="1 2">
    <name type="scientific">Thermomonas aquatica</name>
    <dbReference type="NCBI Taxonomy" id="2202149"/>
    <lineage>
        <taxon>Bacteria</taxon>
        <taxon>Pseudomonadati</taxon>
        <taxon>Pseudomonadota</taxon>
        <taxon>Gammaproteobacteria</taxon>
        <taxon>Lysobacterales</taxon>
        <taxon>Lysobacteraceae</taxon>
        <taxon>Thermomonas</taxon>
    </lineage>
</organism>
<keyword evidence="2" id="KW-1185">Reference proteome</keyword>
<reference evidence="1 2" key="1">
    <citation type="submission" date="2019-06" db="EMBL/GenBank/DDBJ databases">
        <title>Thermomonas aquatica sp. nov., isolated from an industrial wastewater treatment plant.</title>
        <authorList>
            <person name="Jeon J.H."/>
            <person name="Park D.-S."/>
        </authorList>
    </citation>
    <scope>NUCLEOTIDE SEQUENCE [LARGE SCALE GENOMIC DNA]</scope>
    <source>
        <strain evidence="1 2">SY21</strain>
    </source>
</reference>
<evidence type="ECO:0000313" key="1">
    <source>
        <dbReference type="EMBL" id="QDA58104.1"/>
    </source>
</evidence>
<dbReference type="Pfam" id="PF01963">
    <property type="entry name" value="TraB_PrgY_gumN"/>
    <property type="match status" value="1"/>
</dbReference>
<dbReference type="AlphaFoldDB" id="A0A5B7ZSE6"/>
<dbReference type="KEGG" id="thes:FHQ07_12715"/>
<dbReference type="CDD" id="cd14788">
    <property type="entry name" value="GumN"/>
    <property type="match status" value="1"/>
</dbReference>
<accession>A0A5B7ZSE6</accession>